<keyword evidence="2" id="KW-1185">Reference proteome</keyword>
<dbReference type="Gene3D" id="1.10.1200.20">
    <property type="entry name" value="Colicin E immunity protein"/>
    <property type="match status" value="1"/>
</dbReference>
<dbReference type="InterPro" id="IPR035900">
    <property type="entry name" value="Colicin_E_sf"/>
</dbReference>
<accession>A0ABV3FWH6</accession>
<evidence type="ECO:0000313" key="1">
    <source>
        <dbReference type="EMBL" id="MEV0709785.1"/>
    </source>
</evidence>
<sequence>MDLRPELLPPPVAPEYLAALAREIERIDQLITTGDPDAAIAVIAAFNQHTGHDYDFTDFVEYSSYRDLLDFAQEAARPAHPRVPDITRDELVEIVRRIRAADPDADYYLLLFRTNVPHPAPTDLIYHPPADLRDATAEQIADAALAYRPIAL</sequence>
<protein>
    <submittedName>
        <fullName evidence="1">Uncharacterized protein</fullName>
    </submittedName>
</protein>
<gene>
    <name evidence="1" type="ORF">AB0I48_19655</name>
</gene>
<dbReference type="RefSeq" id="WP_357785524.1">
    <property type="nucleotide sequence ID" value="NZ_JBFAKC010000008.1"/>
</dbReference>
<dbReference type="EMBL" id="JBFAKC010000008">
    <property type="protein sequence ID" value="MEV0709785.1"/>
    <property type="molecule type" value="Genomic_DNA"/>
</dbReference>
<name>A0ABV3FWH6_9NOCA</name>
<evidence type="ECO:0000313" key="2">
    <source>
        <dbReference type="Proteomes" id="UP001551695"/>
    </source>
</evidence>
<reference evidence="1 2" key="1">
    <citation type="submission" date="2024-06" db="EMBL/GenBank/DDBJ databases">
        <title>The Natural Products Discovery Center: Release of the First 8490 Sequenced Strains for Exploring Actinobacteria Biosynthetic Diversity.</title>
        <authorList>
            <person name="Kalkreuter E."/>
            <person name="Kautsar S.A."/>
            <person name="Yang D."/>
            <person name="Bader C.D."/>
            <person name="Teijaro C.N."/>
            <person name="Fluegel L."/>
            <person name="Davis C.M."/>
            <person name="Simpson J.R."/>
            <person name="Lauterbach L."/>
            <person name="Steele A.D."/>
            <person name="Gui C."/>
            <person name="Meng S."/>
            <person name="Li G."/>
            <person name="Viehrig K."/>
            <person name="Ye F."/>
            <person name="Su P."/>
            <person name="Kiefer A.F."/>
            <person name="Nichols A."/>
            <person name="Cepeda A.J."/>
            <person name="Yan W."/>
            <person name="Fan B."/>
            <person name="Jiang Y."/>
            <person name="Adhikari A."/>
            <person name="Zheng C.-J."/>
            <person name="Schuster L."/>
            <person name="Cowan T.M."/>
            <person name="Smanski M.J."/>
            <person name="Chevrette M.G."/>
            <person name="De Carvalho L.P.S."/>
            <person name="Shen B."/>
        </authorList>
    </citation>
    <scope>NUCLEOTIDE SEQUENCE [LARGE SCALE GENOMIC DNA]</scope>
    <source>
        <strain evidence="1 2">NPDC050403</strain>
    </source>
</reference>
<dbReference type="SUPFAM" id="SSF47345">
    <property type="entry name" value="Colicin E immunity proteins"/>
    <property type="match status" value="1"/>
</dbReference>
<organism evidence="1 2">
    <name type="scientific">Nocardia aurea</name>
    <dbReference type="NCBI Taxonomy" id="2144174"/>
    <lineage>
        <taxon>Bacteria</taxon>
        <taxon>Bacillati</taxon>
        <taxon>Actinomycetota</taxon>
        <taxon>Actinomycetes</taxon>
        <taxon>Mycobacteriales</taxon>
        <taxon>Nocardiaceae</taxon>
        <taxon>Nocardia</taxon>
    </lineage>
</organism>
<comment type="caution">
    <text evidence="1">The sequence shown here is derived from an EMBL/GenBank/DDBJ whole genome shotgun (WGS) entry which is preliminary data.</text>
</comment>
<dbReference type="Proteomes" id="UP001551695">
    <property type="component" value="Unassembled WGS sequence"/>
</dbReference>
<proteinExistence type="predicted"/>